<dbReference type="GO" id="GO:0071555">
    <property type="term" value="P:cell wall organization"/>
    <property type="evidence" value="ECO:0007669"/>
    <property type="project" value="UniProtKB-KW"/>
</dbReference>
<dbReference type="GO" id="GO:0009254">
    <property type="term" value="P:peptidoglycan turnover"/>
    <property type="evidence" value="ECO:0007669"/>
    <property type="project" value="UniProtKB-UniRule"/>
</dbReference>
<name>A0A3M6EXV8_9PSED</name>
<protein>
    <recommendedName>
        <fullName evidence="4">Membrane-bound lytic murein transglycosylase A</fullName>
        <ecNumber evidence="4">4.2.2.n1</ecNumber>
    </recommendedName>
    <alternativeName>
        <fullName evidence="4">Murein hydrolase A</fullName>
    </alternativeName>
</protein>
<reference evidence="6 7" key="1">
    <citation type="submission" date="2018-08" db="EMBL/GenBank/DDBJ databases">
        <title>Recombination of ecologically and evolutionarily significant loci maintains genetic cohesion in the Pseudomonas syringae species complex.</title>
        <authorList>
            <person name="Dillon M."/>
            <person name="Thakur S."/>
            <person name="Almeida R.N.D."/>
            <person name="Weir B.S."/>
            <person name="Guttman D.S."/>
        </authorList>
    </citation>
    <scope>NUCLEOTIDE SEQUENCE [LARGE SCALE GENOMIC DNA]</scope>
    <source>
        <strain evidence="6 7">ICMP 7496</strain>
    </source>
</reference>
<proteinExistence type="predicted"/>
<dbReference type="EC" id="4.2.2.n1" evidence="4"/>
<dbReference type="CDD" id="cd14485">
    <property type="entry name" value="mltA_like_LT_A"/>
    <property type="match status" value="1"/>
</dbReference>
<dbReference type="Gene3D" id="2.40.240.50">
    <property type="entry name" value="Barwin-like endoglucanases"/>
    <property type="match status" value="1"/>
</dbReference>
<keyword evidence="2 4" id="KW-0456">Lyase</keyword>
<dbReference type="InterPro" id="IPR026044">
    <property type="entry name" value="MltA"/>
</dbReference>
<gene>
    <name evidence="6" type="ORF">ALP05_04309</name>
</gene>
<dbReference type="PIRSF" id="PIRSF019422">
    <property type="entry name" value="MltA"/>
    <property type="match status" value="1"/>
</dbReference>
<dbReference type="Pfam" id="PF03562">
    <property type="entry name" value="MltA"/>
    <property type="match status" value="1"/>
</dbReference>
<dbReference type="CDD" id="cd14668">
    <property type="entry name" value="mlta_B"/>
    <property type="match status" value="1"/>
</dbReference>
<dbReference type="GO" id="GO:0009253">
    <property type="term" value="P:peptidoglycan catabolic process"/>
    <property type="evidence" value="ECO:0007669"/>
    <property type="project" value="TreeGrafter"/>
</dbReference>
<comment type="function">
    <text evidence="4">Murein-degrading enzyme. May play a role in recycling of muropeptides during cell elongation and/or cell division.</text>
</comment>
<organism evidence="6 7">
    <name type="scientific">Pseudomonas caricapapayae</name>
    <dbReference type="NCBI Taxonomy" id="46678"/>
    <lineage>
        <taxon>Bacteria</taxon>
        <taxon>Pseudomonadati</taxon>
        <taxon>Pseudomonadota</taxon>
        <taxon>Gammaproteobacteria</taxon>
        <taxon>Pseudomonadales</taxon>
        <taxon>Pseudomonadaceae</taxon>
        <taxon>Pseudomonas</taxon>
    </lineage>
</organism>
<evidence type="ECO:0000256" key="1">
    <source>
        <dbReference type="ARBA" id="ARBA00001420"/>
    </source>
</evidence>
<dbReference type="GO" id="GO:0008933">
    <property type="term" value="F:peptidoglycan lytic transglycosylase activity"/>
    <property type="evidence" value="ECO:0007669"/>
    <property type="project" value="TreeGrafter"/>
</dbReference>
<dbReference type="Proteomes" id="UP000269872">
    <property type="component" value="Unassembled WGS sequence"/>
</dbReference>
<dbReference type="PANTHER" id="PTHR30124">
    <property type="entry name" value="MEMBRANE-BOUND LYTIC MUREIN TRANSGLYCOSYLASE A"/>
    <property type="match status" value="1"/>
</dbReference>
<dbReference type="InterPro" id="IPR005300">
    <property type="entry name" value="MltA_B"/>
</dbReference>
<dbReference type="InterPro" id="IPR036908">
    <property type="entry name" value="RlpA-like_sf"/>
</dbReference>
<dbReference type="AlphaFoldDB" id="A0A3M6EXV8"/>
<evidence type="ECO:0000256" key="2">
    <source>
        <dbReference type="ARBA" id="ARBA00023239"/>
    </source>
</evidence>
<dbReference type="EMBL" id="RBUY01000143">
    <property type="protein sequence ID" value="RMV73115.1"/>
    <property type="molecule type" value="Genomic_DNA"/>
</dbReference>
<dbReference type="SUPFAM" id="SSF50685">
    <property type="entry name" value="Barwin-like endoglucanases"/>
    <property type="match status" value="1"/>
</dbReference>
<dbReference type="InterPro" id="IPR010611">
    <property type="entry name" value="3D_dom"/>
</dbReference>
<evidence type="ECO:0000256" key="4">
    <source>
        <dbReference type="PIRNR" id="PIRNR019422"/>
    </source>
</evidence>
<dbReference type="GO" id="GO:0004553">
    <property type="term" value="F:hydrolase activity, hydrolyzing O-glycosyl compounds"/>
    <property type="evidence" value="ECO:0007669"/>
    <property type="project" value="InterPro"/>
</dbReference>
<dbReference type="GO" id="GO:0019867">
    <property type="term" value="C:outer membrane"/>
    <property type="evidence" value="ECO:0007669"/>
    <property type="project" value="InterPro"/>
</dbReference>
<keyword evidence="3 4" id="KW-0961">Cell wall biogenesis/degradation</keyword>
<sequence>MPRPSISIAITRSRIRASLEGFVREARRAIRPDPLGPSARISHNDAFLPTSLLRAVKGLVLPMMLSLKPWLRGLALVLPLAALLTACDKSDKPVTPPAPPHTTYTQAGWDALPAVSDADLQAGFASWRSACVRLKADAVWGPTCAAAASLAAAPEAAQIRTFLQEQLQVYSLRADGGSADGLITGYYEPVYPGSLTQTATANVPVYGIPDDLIVVNLDSIYPELKGKRLRGRLEGRVLKPYDDAATINAQGLNAPVIAWLTDPMDLQFLQIQGSGRVSLEDGSQLRLGYADQNGRPYRAIGRWLVEQGQLKKEDVTMGSIAAWAKAHPERVSELLASNPSYVFFARNPDSNEGPRGSLNVPLTPGYSVAIDRKVIPLGSLLWLSTTRPDGSSVVRPVAAQDTGGAIAGEVRADLFWGTGDEAGRLAGDMKQKGNIWLLWPKGMALPQTVDAAPAPTSH</sequence>
<evidence type="ECO:0000313" key="6">
    <source>
        <dbReference type="EMBL" id="RMV73115.1"/>
    </source>
</evidence>
<comment type="caution">
    <text evidence="6">The sequence shown here is derived from an EMBL/GenBank/DDBJ whole genome shotgun (WGS) entry which is preliminary data.</text>
</comment>
<dbReference type="Pfam" id="PF06725">
    <property type="entry name" value="3D"/>
    <property type="match status" value="1"/>
</dbReference>
<feature type="domain" description="Lytic transglycosylase MltA" evidence="5">
    <location>
        <begin position="190"/>
        <end position="345"/>
    </location>
</feature>
<comment type="catalytic activity">
    <reaction evidence="1 4">
        <text>Exolytic cleavage of the (1-&gt;4)-beta-glycosidic linkage between N-acetylmuramic acid (MurNAc) and N-acetylglucosamine (GlcNAc) residues in peptidoglycan, from either the reducing or the non-reducing ends of the peptidoglycan chains, with concomitant formation of a 1,6-anhydrobond in the MurNAc residue.</text>
        <dbReference type="EC" id="4.2.2.n1"/>
    </reaction>
</comment>
<evidence type="ECO:0000256" key="3">
    <source>
        <dbReference type="ARBA" id="ARBA00023316"/>
    </source>
</evidence>
<accession>A0A3M6EXV8</accession>
<dbReference type="SMART" id="SM00925">
    <property type="entry name" value="MltA"/>
    <property type="match status" value="1"/>
</dbReference>
<dbReference type="PANTHER" id="PTHR30124:SF0">
    <property type="entry name" value="MEMBRANE-BOUND LYTIC MUREIN TRANSGLYCOSYLASE A"/>
    <property type="match status" value="1"/>
</dbReference>
<dbReference type="Gene3D" id="2.40.40.10">
    <property type="entry name" value="RlpA-like domain"/>
    <property type="match status" value="1"/>
</dbReference>
<evidence type="ECO:0000259" key="5">
    <source>
        <dbReference type="SMART" id="SM00925"/>
    </source>
</evidence>
<evidence type="ECO:0000313" key="7">
    <source>
        <dbReference type="Proteomes" id="UP000269872"/>
    </source>
</evidence>